<gene>
    <name evidence="2" type="ORF">SDC9_113210</name>
</gene>
<proteinExistence type="predicted"/>
<dbReference type="EMBL" id="VSSQ01020996">
    <property type="protein sequence ID" value="MPM66303.1"/>
    <property type="molecule type" value="Genomic_DNA"/>
</dbReference>
<comment type="caution">
    <text evidence="2">The sequence shown here is derived from an EMBL/GenBank/DDBJ whole genome shotgun (WGS) entry which is preliminary data.</text>
</comment>
<dbReference type="InterPro" id="IPR025665">
    <property type="entry name" value="Beta-barrel_OMP_2"/>
</dbReference>
<accession>A0A645BST6</accession>
<evidence type="ECO:0000313" key="2">
    <source>
        <dbReference type="EMBL" id="MPM66303.1"/>
    </source>
</evidence>
<evidence type="ECO:0000259" key="1">
    <source>
        <dbReference type="Pfam" id="PF13568"/>
    </source>
</evidence>
<organism evidence="2">
    <name type="scientific">bioreactor metagenome</name>
    <dbReference type="NCBI Taxonomy" id="1076179"/>
    <lineage>
        <taxon>unclassified sequences</taxon>
        <taxon>metagenomes</taxon>
        <taxon>ecological metagenomes</taxon>
    </lineage>
</organism>
<dbReference type="AlphaFoldDB" id="A0A645BST6"/>
<protein>
    <recommendedName>
        <fullName evidence="1">Outer membrane protein beta-barrel domain-containing protein</fullName>
    </recommendedName>
</protein>
<feature type="domain" description="Outer membrane protein beta-barrel" evidence="1">
    <location>
        <begin position="45"/>
        <end position="217"/>
    </location>
</feature>
<sequence length="250" mass="27235">MRNLLFACCLCFYIAAFAQLPANISDGSSSGKQNEKESKSVQKSGKFSFGVSINPTISWINVEHDDMQTDGATINGGVGLLVGYDVSRLISLVSGLNFSMPGGYTSDNASMNDLTTKSNYLIQLYALEVPLMVKFKTLPVDNITYYTQGGIGAGYRIGSTELHRASSAQYSDKESSFNSYSNPFLLNYMVGFGASYDTGKRYRVFAEINFKNSITDIASTDGYTLSGRYLTTPVPKIFGGNMLFSVGVMF</sequence>
<reference evidence="2" key="1">
    <citation type="submission" date="2019-08" db="EMBL/GenBank/DDBJ databases">
        <authorList>
            <person name="Kucharzyk K."/>
            <person name="Murdoch R.W."/>
            <person name="Higgins S."/>
            <person name="Loffler F."/>
        </authorList>
    </citation>
    <scope>NUCLEOTIDE SEQUENCE</scope>
</reference>
<dbReference type="Pfam" id="PF13568">
    <property type="entry name" value="OMP_b-brl_2"/>
    <property type="match status" value="1"/>
</dbReference>
<name>A0A645BST6_9ZZZZ</name>